<evidence type="ECO:0000313" key="3">
    <source>
        <dbReference type="EMBL" id="KAF2893314.1"/>
    </source>
</evidence>
<comment type="caution">
    <text evidence="3">The sequence shown here is derived from an EMBL/GenBank/DDBJ whole genome shotgun (WGS) entry which is preliminary data.</text>
</comment>
<proteinExistence type="predicted"/>
<keyword evidence="2" id="KW-0812">Transmembrane</keyword>
<keyword evidence="4" id="KW-1185">Reference proteome</keyword>
<dbReference type="AlphaFoldDB" id="A0A8K0CVL8"/>
<feature type="transmembrane region" description="Helical" evidence="2">
    <location>
        <begin position="12"/>
        <end position="38"/>
    </location>
</feature>
<protein>
    <submittedName>
        <fullName evidence="3">Uncharacterized protein</fullName>
    </submittedName>
</protein>
<gene>
    <name evidence="3" type="ORF">ILUMI_12870</name>
</gene>
<dbReference type="Proteomes" id="UP000801492">
    <property type="component" value="Unassembled WGS sequence"/>
</dbReference>
<evidence type="ECO:0000256" key="2">
    <source>
        <dbReference type="SAM" id="Phobius"/>
    </source>
</evidence>
<evidence type="ECO:0000313" key="4">
    <source>
        <dbReference type="Proteomes" id="UP000801492"/>
    </source>
</evidence>
<dbReference type="OrthoDB" id="6747070at2759"/>
<accession>A0A8K0CVL8</accession>
<feature type="region of interest" description="Disordered" evidence="1">
    <location>
        <begin position="112"/>
        <end position="139"/>
    </location>
</feature>
<keyword evidence="2" id="KW-0472">Membrane</keyword>
<evidence type="ECO:0000256" key="1">
    <source>
        <dbReference type="SAM" id="MobiDB-lite"/>
    </source>
</evidence>
<reference evidence="3" key="1">
    <citation type="submission" date="2019-08" db="EMBL/GenBank/DDBJ databases">
        <title>The genome of the North American firefly Photinus pyralis.</title>
        <authorList>
            <consortium name="Photinus pyralis genome working group"/>
            <person name="Fallon T.R."/>
            <person name="Sander Lower S.E."/>
            <person name="Weng J.-K."/>
        </authorList>
    </citation>
    <scope>NUCLEOTIDE SEQUENCE</scope>
    <source>
        <strain evidence="3">TRF0915ILg1</strain>
        <tissue evidence="3">Whole body</tissue>
    </source>
</reference>
<keyword evidence="2" id="KW-1133">Transmembrane helix</keyword>
<organism evidence="3 4">
    <name type="scientific">Ignelater luminosus</name>
    <name type="common">Cucubano</name>
    <name type="synonym">Pyrophorus luminosus</name>
    <dbReference type="NCBI Taxonomy" id="2038154"/>
    <lineage>
        <taxon>Eukaryota</taxon>
        <taxon>Metazoa</taxon>
        <taxon>Ecdysozoa</taxon>
        <taxon>Arthropoda</taxon>
        <taxon>Hexapoda</taxon>
        <taxon>Insecta</taxon>
        <taxon>Pterygota</taxon>
        <taxon>Neoptera</taxon>
        <taxon>Endopterygota</taxon>
        <taxon>Coleoptera</taxon>
        <taxon>Polyphaga</taxon>
        <taxon>Elateriformia</taxon>
        <taxon>Elateroidea</taxon>
        <taxon>Elateridae</taxon>
        <taxon>Agrypninae</taxon>
        <taxon>Pyrophorini</taxon>
        <taxon>Ignelater</taxon>
    </lineage>
</organism>
<feature type="transmembrane region" description="Helical" evidence="2">
    <location>
        <begin position="44"/>
        <end position="67"/>
    </location>
</feature>
<name>A0A8K0CVL8_IGNLU</name>
<dbReference type="EMBL" id="VTPC01008088">
    <property type="protein sequence ID" value="KAF2893314.1"/>
    <property type="molecule type" value="Genomic_DNA"/>
</dbReference>
<sequence>MESSKRTTERRGSLIILTLTIVLILIIVIVGICIGLFTEGDTKKIILFALLILLLFVGVGSCLFVEFQRKRALEKRDRSAELWLQQTLEEQRRTAQASAPPMSARTSWALTTPWRHGGHKGHSPGNSLPPYSPPHSDIS</sequence>